<dbReference type="SUPFAM" id="SSF53901">
    <property type="entry name" value="Thiolase-like"/>
    <property type="match status" value="2"/>
</dbReference>
<dbReference type="PANTHER" id="PTHR42870">
    <property type="entry name" value="ACETYL-COA C-ACETYLTRANSFERASE"/>
    <property type="match status" value="1"/>
</dbReference>
<sequence length="380" mass="40755">MLKDRTAIVGIGQTRFAKHLDEPEKTLAARAVLAALDDAGIDPAEVDGLASYTMEETDEVELAKSIGAGDITFFSRTGFGGGGSCATVAHLAMAVATGQATVGVAWRSRKRGSGVRPWTSTSVQLPTPAQWTRPFGLLRPADEIGMLARRYMHEYGATRDHLFNVALACRNRANQNPDAVMYERPLTREMYMDARWISEPLCLYDNCLETDGALACVVVSAERARDCRRKPVYVHSAAQGLPAQHHGMVNYWNDDPLTGPAWTAARQLWKAADLGPQDVDTAQIYDAFTPLIPLSLEGYGFCARGEGAAFTEGGALELGGRLPINTAGGGLSEGYVHGFNLINEGVRQLRGSSTSQVPDAATCLVTAGEGVPTSALLLRN</sequence>
<protein>
    <submittedName>
        <fullName evidence="1">Lipid-transfer protein</fullName>
    </submittedName>
</protein>
<dbReference type="NCBIfam" id="NF005892">
    <property type="entry name" value="PRK07855.1"/>
    <property type="match status" value="1"/>
</dbReference>
<proteinExistence type="predicted"/>
<dbReference type="Proteomes" id="UP001592582">
    <property type="component" value="Unassembled WGS sequence"/>
</dbReference>
<evidence type="ECO:0000313" key="2">
    <source>
        <dbReference type="Proteomes" id="UP001592582"/>
    </source>
</evidence>
<dbReference type="InterPro" id="IPR002155">
    <property type="entry name" value="Thiolase"/>
</dbReference>
<dbReference type="Pfam" id="PF22691">
    <property type="entry name" value="Thiolase_C_1"/>
    <property type="match status" value="1"/>
</dbReference>
<dbReference type="PANTHER" id="PTHR42870:SF1">
    <property type="entry name" value="NON-SPECIFIC LIPID-TRANSFER PROTEIN-LIKE 2"/>
    <property type="match status" value="1"/>
</dbReference>
<accession>A0ABV6VJI3</accession>
<comment type="caution">
    <text evidence="1">The sequence shown here is derived from an EMBL/GenBank/DDBJ whole genome shotgun (WGS) entry which is preliminary data.</text>
</comment>
<organism evidence="1 2">
    <name type="scientific">Streptacidiphilus alkalitolerans</name>
    <dbReference type="NCBI Taxonomy" id="3342712"/>
    <lineage>
        <taxon>Bacteria</taxon>
        <taxon>Bacillati</taxon>
        <taxon>Actinomycetota</taxon>
        <taxon>Actinomycetes</taxon>
        <taxon>Kitasatosporales</taxon>
        <taxon>Streptomycetaceae</taxon>
        <taxon>Streptacidiphilus</taxon>
    </lineage>
</organism>
<evidence type="ECO:0000313" key="1">
    <source>
        <dbReference type="EMBL" id="MFC1413853.1"/>
    </source>
</evidence>
<dbReference type="PIRSF" id="PIRSF000429">
    <property type="entry name" value="Ac-CoA_Ac_transf"/>
    <property type="match status" value="1"/>
</dbReference>
<name>A0ABV6VJI3_9ACTN</name>
<dbReference type="Gene3D" id="3.40.47.10">
    <property type="match status" value="1"/>
</dbReference>
<dbReference type="CDD" id="cd00829">
    <property type="entry name" value="SCP-x_thiolase"/>
    <property type="match status" value="1"/>
</dbReference>
<dbReference type="InterPro" id="IPR016039">
    <property type="entry name" value="Thiolase-like"/>
</dbReference>
<gene>
    <name evidence="1" type="ORF">ACEZDG_31795</name>
</gene>
<dbReference type="InterPro" id="IPR055140">
    <property type="entry name" value="Thiolase_C_2"/>
</dbReference>
<reference evidence="1 2" key="1">
    <citation type="submission" date="2024-09" db="EMBL/GenBank/DDBJ databases">
        <authorList>
            <person name="Lee S.D."/>
        </authorList>
    </citation>
    <scope>NUCLEOTIDE SEQUENCE [LARGE SCALE GENOMIC DNA]</scope>
    <source>
        <strain evidence="1 2">N1-1</strain>
    </source>
</reference>
<dbReference type="EMBL" id="JBHEZX010000019">
    <property type="protein sequence ID" value="MFC1413853.1"/>
    <property type="molecule type" value="Genomic_DNA"/>
</dbReference>
<keyword evidence="2" id="KW-1185">Reference proteome</keyword>